<comment type="catalytic activity">
    <reaction evidence="1">
        <text>ATP + protein L-histidine = ADP + protein N-phospho-L-histidine.</text>
        <dbReference type="EC" id="2.7.13.3"/>
    </reaction>
</comment>
<dbReference type="RefSeq" id="WP_067328101.1">
    <property type="nucleotide sequence ID" value="NZ_LNKT01000001.1"/>
</dbReference>
<dbReference type="FunFam" id="3.30.565.10:FF:000010">
    <property type="entry name" value="Sensor histidine kinase RcsC"/>
    <property type="match status" value="1"/>
</dbReference>
<dbReference type="PANTHER" id="PTHR45339:SF1">
    <property type="entry name" value="HYBRID SIGNAL TRANSDUCTION HISTIDINE KINASE J"/>
    <property type="match status" value="1"/>
</dbReference>
<keyword evidence="7" id="KW-0812">Transmembrane</keyword>
<dbReference type="InterPro" id="IPR036890">
    <property type="entry name" value="HATPase_C_sf"/>
</dbReference>
<proteinExistence type="predicted"/>
<evidence type="ECO:0000313" key="10">
    <source>
        <dbReference type="EMBL" id="KYJ87334.1"/>
    </source>
</evidence>
<sequence>MNLLNNKNIFSFLIVLVLAGLGGISYQTYFSYNDYRKAEESKKGIHFVELLSQSIDAIAKERLDSANYMGSGGTVADSELKASREVVNHTIDSLEKYVKQNRHLKFQEKRIAMVKKKLAEVRNKIDTLGSDYKDIFYTLYHKEIFQSLMGAIRLISAGEEDPAMKSYLASYTDYMKLNGNVLLEDSGILYVLNGKYPMKDEDLQTWDNLLLQDALPSLKHIPDYALMKSLASIVSADTYGQIGNKERVEVLYGAETGEYKISPKEWMKQSTKKTTYLTQAQHILLGTVQVEVEDRGIETKNTLLQYGAGTLFALFVLLVMLVVNHNINKDKQLFDDTLKDIEAVLNKEQQRELQQLIDKHDVNNIYKFLVNTIREANQAKDLFLANMSHEIRTPLNGIVGFTQLLKSTDPTPDQEEFITVIENSSDNLLAIVNDILDLSKIKADKIELESIPFNAIEKFESAIESYGARAAEKDIELGVFIDPDLPTPLIGDPTKITQIIVNLISNAIKFTSAKGTIDIRIEKTNETDEDVTVKFSVRDTGIGITDEQRGKIFDAFSQADVSTSRKFGGTGLGLAISGKLTSFMGGKLDIDSKEGEGSTFFFSLTLQKGEFASVLQRPKMNGFTVATVLPDKDTDSLLARNLRDYVSATDAKFITYTEDELLREKKNAMPDLLLVDHVYCRRGDELEKYLDLQTRVVLFTTSDKKKQIEAYMERIDKVVYKPVNLTKTFKALEVVYHEIHTVDVSRHEEPAETALFKDIHVLVAEDNAINQKLILNILNKLGLKVTLANNGEEALHLRQKNNYDMIFMDVQMPVMGGIEATKEILTYEEKNRKHHIPIVALTANALQGDREKYLDAGMDDYLSKPLVLEHLMQLLKKYFANKLEKDKKIVMEAEKEAPPVQSPTEESPVKGKVPEAEESSVQEKEAEPVAEEIVVKADILLHHETSLSSKVYATMLRNLGYTVDVADSSIDFMDKVENDYYHYVLFDANSFMKIHCLIADIVHDAGARPFLFVSEKEIGNICCETLSTEPNVEEIKKKLETSV</sequence>
<feature type="domain" description="Response regulatory" evidence="9">
    <location>
        <begin position="760"/>
        <end position="879"/>
    </location>
</feature>
<comment type="caution">
    <text evidence="10">The sequence shown here is derived from an EMBL/GenBank/DDBJ whole genome shotgun (WGS) entry which is preliminary data.</text>
</comment>
<dbReference type="SUPFAM" id="SSF52172">
    <property type="entry name" value="CheY-like"/>
    <property type="match status" value="1"/>
</dbReference>
<dbReference type="STRING" id="1630136.AS592_09420"/>
<evidence type="ECO:0000256" key="4">
    <source>
        <dbReference type="ARBA" id="ARBA00023012"/>
    </source>
</evidence>
<keyword evidence="3 5" id="KW-0597">Phosphoprotein</keyword>
<dbReference type="Gene3D" id="3.40.50.2300">
    <property type="match status" value="1"/>
</dbReference>
<dbReference type="Pfam" id="PF02518">
    <property type="entry name" value="HATPase_c"/>
    <property type="match status" value="1"/>
</dbReference>
<dbReference type="CDD" id="cd00082">
    <property type="entry name" value="HisKA"/>
    <property type="match status" value="1"/>
</dbReference>
<dbReference type="SUPFAM" id="SSF47384">
    <property type="entry name" value="Homodimeric domain of signal transducing histidine kinase"/>
    <property type="match status" value="1"/>
</dbReference>
<feature type="transmembrane region" description="Helical" evidence="7">
    <location>
        <begin position="303"/>
        <end position="323"/>
    </location>
</feature>
<feature type="modified residue" description="4-aspartylphosphate" evidence="5">
    <location>
        <position position="809"/>
    </location>
</feature>
<feature type="domain" description="Histidine kinase" evidence="8">
    <location>
        <begin position="386"/>
        <end position="608"/>
    </location>
</feature>
<evidence type="ECO:0000256" key="2">
    <source>
        <dbReference type="ARBA" id="ARBA00012438"/>
    </source>
</evidence>
<dbReference type="InterPro" id="IPR004358">
    <property type="entry name" value="Sig_transdc_His_kin-like_C"/>
</dbReference>
<name>A0A151CIR5_9BACT</name>
<dbReference type="SMART" id="SM00388">
    <property type="entry name" value="HisKA"/>
    <property type="match status" value="1"/>
</dbReference>
<dbReference type="SMART" id="SM00387">
    <property type="entry name" value="HATPase_c"/>
    <property type="match status" value="1"/>
</dbReference>
<evidence type="ECO:0000259" key="9">
    <source>
        <dbReference type="PROSITE" id="PS50110"/>
    </source>
</evidence>
<keyword evidence="7" id="KW-1133">Transmembrane helix</keyword>
<dbReference type="SMART" id="SM00448">
    <property type="entry name" value="REC"/>
    <property type="match status" value="1"/>
</dbReference>
<dbReference type="PRINTS" id="PR00344">
    <property type="entry name" value="BCTRLSENSOR"/>
</dbReference>
<dbReference type="InterPro" id="IPR013587">
    <property type="entry name" value="Nitrate/nitrite_sensing"/>
</dbReference>
<dbReference type="Gene3D" id="3.30.565.10">
    <property type="entry name" value="Histidine kinase-like ATPase, C-terminal domain"/>
    <property type="match status" value="1"/>
</dbReference>
<gene>
    <name evidence="10" type="ORF">AS592_09420</name>
</gene>
<keyword evidence="11" id="KW-1185">Reference proteome</keyword>
<organism evidence="10 11">
    <name type="scientific">Sulfurovum riftiae</name>
    <dbReference type="NCBI Taxonomy" id="1630136"/>
    <lineage>
        <taxon>Bacteria</taxon>
        <taxon>Pseudomonadati</taxon>
        <taxon>Campylobacterota</taxon>
        <taxon>Epsilonproteobacteria</taxon>
        <taxon>Campylobacterales</taxon>
        <taxon>Sulfurovaceae</taxon>
        <taxon>Sulfurovum</taxon>
    </lineage>
</organism>
<evidence type="ECO:0000256" key="6">
    <source>
        <dbReference type="SAM" id="MobiDB-lite"/>
    </source>
</evidence>
<dbReference type="AlphaFoldDB" id="A0A151CIR5"/>
<dbReference type="Proteomes" id="UP000075359">
    <property type="component" value="Unassembled WGS sequence"/>
</dbReference>
<dbReference type="InterPro" id="IPR003594">
    <property type="entry name" value="HATPase_dom"/>
</dbReference>
<dbReference type="PROSITE" id="PS50110">
    <property type="entry name" value="RESPONSE_REGULATORY"/>
    <property type="match status" value="1"/>
</dbReference>
<dbReference type="InterPro" id="IPR011006">
    <property type="entry name" value="CheY-like_superfamily"/>
</dbReference>
<dbReference type="CDD" id="cd17546">
    <property type="entry name" value="REC_hyHK_CKI1_RcsC-like"/>
    <property type="match status" value="1"/>
</dbReference>
<keyword evidence="7" id="KW-0472">Membrane</keyword>
<accession>A0A151CIR5</accession>
<dbReference type="SUPFAM" id="SSF55874">
    <property type="entry name" value="ATPase domain of HSP90 chaperone/DNA topoisomerase II/histidine kinase"/>
    <property type="match status" value="1"/>
</dbReference>
<evidence type="ECO:0000256" key="7">
    <source>
        <dbReference type="SAM" id="Phobius"/>
    </source>
</evidence>
<feature type="transmembrane region" description="Helical" evidence="7">
    <location>
        <begin position="12"/>
        <end position="32"/>
    </location>
</feature>
<evidence type="ECO:0000256" key="1">
    <source>
        <dbReference type="ARBA" id="ARBA00000085"/>
    </source>
</evidence>
<feature type="region of interest" description="Disordered" evidence="6">
    <location>
        <begin position="894"/>
        <end position="927"/>
    </location>
</feature>
<keyword evidence="4" id="KW-0902">Two-component regulatory system</keyword>
<evidence type="ECO:0000313" key="11">
    <source>
        <dbReference type="Proteomes" id="UP000075359"/>
    </source>
</evidence>
<dbReference type="Pfam" id="PF08376">
    <property type="entry name" value="NIT"/>
    <property type="match status" value="1"/>
</dbReference>
<dbReference type="InterPro" id="IPR005467">
    <property type="entry name" value="His_kinase_dom"/>
</dbReference>
<dbReference type="InterPro" id="IPR001789">
    <property type="entry name" value="Sig_transdc_resp-reg_receiver"/>
</dbReference>
<dbReference type="Pfam" id="PF00512">
    <property type="entry name" value="HisKA"/>
    <property type="match status" value="1"/>
</dbReference>
<evidence type="ECO:0000256" key="5">
    <source>
        <dbReference type="PROSITE-ProRule" id="PRU00169"/>
    </source>
</evidence>
<evidence type="ECO:0000259" key="8">
    <source>
        <dbReference type="PROSITE" id="PS50109"/>
    </source>
</evidence>
<feature type="compositionally biased region" description="Basic and acidic residues" evidence="6">
    <location>
        <begin position="907"/>
        <end position="927"/>
    </location>
</feature>
<dbReference type="PROSITE" id="PS50109">
    <property type="entry name" value="HIS_KIN"/>
    <property type="match status" value="1"/>
</dbReference>
<dbReference type="EC" id="2.7.13.3" evidence="2"/>
<dbReference type="GO" id="GO:0000155">
    <property type="term" value="F:phosphorelay sensor kinase activity"/>
    <property type="evidence" value="ECO:0007669"/>
    <property type="project" value="InterPro"/>
</dbReference>
<dbReference type="Gene3D" id="1.10.287.130">
    <property type="match status" value="1"/>
</dbReference>
<dbReference type="InterPro" id="IPR036097">
    <property type="entry name" value="HisK_dim/P_sf"/>
</dbReference>
<dbReference type="PANTHER" id="PTHR45339">
    <property type="entry name" value="HYBRID SIGNAL TRANSDUCTION HISTIDINE KINASE J"/>
    <property type="match status" value="1"/>
</dbReference>
<dbReference type="EMBL" id="LNKT01000001">
    <property type="protein sequence ID" value="KYJ87334.1"/>
    <property type="molecule type" value="Genomic_DNA"/>
</dbReference>
<dbReference type="InterPro" id="IPR003661">
    <property type="entry name" value="HisK_dim/P_dom"/>
</dbReference>
<protein>
    <recommendedName>
        <fullName evidence="2">histidine kinase</fullName>
        <ecNumber evidence="2">2.7.13.3</ecNumber>
    </recommendedName>
</protein>
<dbReference type="Pfam" id="PF00072">
    <property type="entry name" value="Response_reg"/>
    <property type="match status" value="1"/>
</dbReference>
<evidence type="ECO:0000256" key="3">
    <source>
        <dbReference type="ARBA" id="ARBA00022553"/>
    </source>
</evidence>
<reference evidence="10 11" key="1">
    <citation type="submission" date="2015-11" db="EMBL/GenBank/DDBJ databases">
        <title>Draft genome of Sulfurovum riftiae 1812E, a member of the Epsilonproteobacteria isolated from the tube of the deep-sea hydrothermal vent tubewom Riftia pachyptila.</title>
        <authorList>
            <person name="Vetriani C."/>
            <person name="Giovannelli D."/>
        </authorList>
    </citation>
    <scope>NUCLEOTIDE SEQUENCE [LARGE SCALE GENOMIC DNA]</scope>
    <source>
        <strain evidence="10 11">1812E</strain>
    </source>
</reference>
<dbReference type="CDD" id="cd16922">
    <property type="entry name" value="HATPase_EvgS-ArcB-TorS-like"/>
    <property type="match status" value="1"/>
</dbReference>